<evidence type="ECO:0000313" key="2">
    <source>
        <dbReference type="Proteomes" id="UP000008311"/>
    </source>
</evidence>
<dbReference type="PANTHER" id="PTHR37181">
    <property type="entry name" value="F6A14.6 PROTEIN"/>
    <property type="match status" value="1"/>
</dbReference>
<proteinExistence type="predicted"/>
<dbReference type="EMBL" id="EQ973773">
    <property type="protein sequence ID" value="EEF52136.1"/>
    <property type="molecule type" value="Genomic_DNA"/>
</dbReference>
<dbReference type="eggNOG" id="ENOG502QW45">
    <property type="taxonomic scope" value="Eukaryota"/>
</dbReference>
<reference evidence="2" key="1">
    <citation type="journal article" date="2010" name="Nat. Biotechnol.">
        <title>Draft genome sequence of the oilseed species Ricinus communis.</title>
        <authorList>
            <person name="Chan A.P."/>
            <person name="Crabtree J."/>
            <person name="Zhao Q."/>
            <person name="Lorenzi H."/>
            <person name="Orvis J."/>
            <person name="Puiu D."/>
            <person name="Melake-Berhan A."/>
            <person name="Jones K.M."/>
            <person name="Redman J."/>
            <person name="Chen G."/>
            <person name="Cahoon E.B."/>
            <person name="Gedil M."/>
            <person name="Stanke M."/>
            <person name="Haas B.J."/>
            <person name="Wortman J.R."/>
            <person name="Fraser-Liggett C.M."/>
            <person name="Ravel J."/>
            <person name="Rabinowicz P.D."/>
        </authorList>
    </citation>
    <scope>NUCLEOTIDE SEQUENCE [LARGE SCALE GENOMIC DNA]</scope>
    <source>
        <strain evidence="2">cv. Hale</strain>
    </source>
</reference>
<sequence length="395" mass="43805">MSLLDVITKAASVNVEPQSEYPIVLNSDDVFLNLKANAETPNPSSLASPVTGWQLAETDVHLIELGKKFYCKLKRKLKDINHFNKDEFFGILNPFLEKMGEKIGISVGVSSSDNGYTQVLIEKIGFLMGRDVTGLVLEACLSLEIWDLVETLIIKGLVDYSCYSNLVKNLVANKRSDLLCLSIKHAPDLGLSELLCILKYFLCPSKEAYSAMANVRKEWESQALLAIEKVRNKNLPDKKLRVAKEAAILLMLAHDGFSTSELCLHYLLASVNIDEVILSSSIGKLNGKEMMSFIKYLGKWLKKYETFPQASPCPKASSTLGLKGCDWVPKLEDIVKCLGLVLDENFSTLVLHPEFHEELRSIEGLVASLALEAKFCSSVANIIEILKTDGKGEQK</sequence>
<dbReference type="FunCoup" id="B9R959">
    <property type="interactions" value="642"/>
</dbReference>
<protein>
    <submittedName>
        <fullName evidence="1">Uncharacterized protein</fullName>
    </submittedName>
</protein>
<dbReference type="AlphaFoldDB" id="B9R959"/>
<name>B9R959_RICCO</name>
<dbReference type="OrthoDB" id="783877at2759"/>
<dbReference type="OMA" id="YEMFPQA"/>
<dbReference type="STRING" id="3988.B9R959"/>
<dbReference type="InParanoid" id="B9R959"/>
<dbReference type="Proteomes" id="UP000008311">
    <property type="component" value="Unassembled WGS sequence"/>
</dbReference>
<evidence type="ECO:0000313" key="1">
    <source>
        <dbReference type="EMBL" id="EEF52136.1"/>
    </source>
</evidence>
<accession>B9R959</accession>
<dbReference type="KEGG" id="rcu:8277376"/>
<organism evidence="1 2">
    <name type="scientific">Ricinus communis</name>
    <name type="common">Castor bean</name>
    <dbReference type="NCBI Taxonomy" id="3988"/>
    <lineage>
        <taxon>Eukaryota</taxon>
        <taxon>Viridiplantae</taxon>
        <taxon>Streptophyta</taxon>
        <taxon>Embryophyta</taxon>
        <taxon>Tracheophyta</taxon>
        <taxon>Spermatophyta</taxon>
        <taxon>Magnoliopsida</taxon>
        <taxon>eudicotyledons</taxon>
        <taxon>Gunneridae</taxon>
        <taxon>Pentapetalae</taxon>
        <taxon>rosids</taxon>
        <taxon>fabids</taxon>
        <taxon>Malpighiales</taxon>
        <taxon>Euphorbiaceae</taxon>
        <taxon>Acalyphoideae</taxon>
        <taxon>Acalypheae</taxon>
        <taxon>Ricinus</taxon>
    </lineage>
</organism>
<gene>
    <name evidence="1" type="ORF">RCOM_1513930</name>
</gene>
<dbReference type="PANTHER" id="PTHR37181:SF1">
    <property type="entry name" value="F6A14.6 PROTEIN"/>
    <property type="match status" value="1"/>
</dbReference>
<keyword evidence="2" id="KW-1185">Reference proteome</keyword>